<dbReference type="RefSeq" id="WP_213068313.1">
    <property type="nucleotide sequence ID" value="NZ_JACLCQ010000001.1"/>
</dbReference>
<dbReference type="Gene3D" id="3.90.550.10">
    <property type="entry name" value="Spore Coat Polysaccharide Biosynthesis Protein SpsA, Chain A"/>
    <property type="match status" value="1"/>
</dbReference>
<keyword evidence="1" id="KW-1133">Transmembrane helix</keyword>
<dbReference type="PANTHER" id="PTHR22916">
    <property type="entry name" value="GLYCOSYLTRANSFERASE"/>
    <property type="match status" value="1"/>
</dbReference>
<reference evidence="3" key="1">
    <citation type="submission" date="2017-01" db="EMBL/GenBank/DDBJ databases">
        <title>Acinetobacter baumannii KL57 capsule biosynthesis gene cluster.</title>
        <authorList>
            <person name="Kenyon J.J."/>
            <person name="Holt K.E."/>
            <person name="Baker S."/>
            <person name="Hall R.M."/>
        </authorList>
    </citation>
    <scope>NUCLEOTIDE SEQUENCE</scope>
    <source>
        <strain evidence="3">BAL_212</strain>
    </source>
</reference>
<keyword evidence="1" id="KW-0472">Membrane</keyword>
<dbReference type="GO" id="GO:0016758">
    <property type="term" value="F:hexosyltransferase activity"/>
    <property type="evidence" value="ECO:0007669"/>
    <property type="project" value="UniProtKB-ARBA"/>
</dbReference>
<name>A0A334FG07_ACIBA</name>
<keyword evidence="1" id="KW-0812">Transmembrane</keyword>
<gene>
    <name evidence="3" type="primary">gtr115</name>
</gene>
<evidence type="ECO:0000256" key="1">
    <source>
        <dbReference type="SAM" id="Phobius"/>
    </source>
</evidence>
<dbReference type="AlphaFoldDB" id="A0A334FG07"/>
<evidence type="ECO:0000313" key="3">
    <source>
        <dbReference type="EMBL" id="ARR95886.1"/>
    </source>
</evidence>
<sequence length="322" mass="37121">MMNQINEIKVSICVVTYNQEKYLAECLEKLVHQQTNFSFEIIIGEDCSTDNTRAIVQEYYEKYPDLIIPILYKENVGAIENIRQVYAKAKGKYIAHIDGDDIALEGKLQKQFDALEAHPDCNICSHNMENINKEGDIVEFQNWKYPAGIYTLFDLYHAMPFFAHSSKMFRNNIEKKQWDILFSNPKILDMDIHFLNLQNGNIIHINENLGQYRVNVGMSNVGRKVNPLLTEGAIRIFEKGLVFFSNDIEKTTKLKKLYADAMLRCAYNYAVYEGNVEEFRSFVKKSLVQSKLSVTQIGFLIISLFPSLAFPLLKARAKNRGL</sequence>
<organism evidence="3">
    <name type="scientific">Acinetobacter baumannii</name>
    <dbReference type="NCBI Taxonomy" id="470"/>
    <lineage>
        <taxon>Bacteria</taxon>
        <taxon>Pseudomonadati</taxon>
        <taxon>Pseudomonadota</taxon>
        <taxon>Gammaproteobacteria</taxon>
        <taxon>Moraxellales</taxon>
        <taxon>Moraxellaceae</taxon>
        <taxon>Acinetobacter</taxon>
        <taxon>Acinetobacter calcoaceticus/baumannii complex</taxon>
    </lineage>
</organism>
<dbReference type="SUPFAM" id="SSF53448">
    <property type="entry name" value="Nucleotide-diphospho-sugar transferases"/>
    <property type="match status" value="1"/>
</dbReference>
<feature type="transmembrane region" description="Helical" evidence="1">
    <location>
        <begin position="294"/>
        <end position="313"/>
    </location>
</feature>
<feature type="domain" description="Glycosyltransferase 2-like" evidence="2">
    <location>
        <begin position="11"/>
        <end position="175"/>
    </location>
</feature>
<accession>A0A334FG07</accession>
<dbReference type="InterPro" id="IPR001173">
    <property type="entry name" value="Glyco_trans_2-like"/>
</dbReference>
<proteinExistence type="predicted"/>
<evidence type="ECO:0000259" key="2">
    <source>
        <dbReference type="Pfam" id="PF00535"/>
    </source>
</evidence>
<dbReference type="Pfam" id="PF00535">
    <property type="entry name" value="Glycos_transf_2"/>
    <property type="match status" value="1"/>
</dbReference>
<dbReference type="EMBL" id="KY434631">
    <property type="protein sequence ID" value="ARR95886.1"/>
    <property type="molecule type" value="Genomic_DNA"/>
</dbReference>
<protein>
    <submittedName>
        <fullName evidence="3">Gtr115</fullName>
    </submittedName>
</protein>
<dbReference type="InterPro" id="IPR029044">
    <property type="entry name" value="Nucleotide-diphossugar_trans"/>
</dbReference>